<name>A0A9P1EH51_CUSEU</name>
<organism evidence="1 2">
    <name type="scientific">Cuscuta europaea</name>
    <name type="common">European dodder</name>
    <dbReference type="NCBI Taxonomy" id="41803"/>
    <lineage>
        <taxon>Eukaryota</taxon>
        <taxon>Viridiplantae</taxon>
        <taxon>Streptophyta</taxon>
        <taxon>Embryophyta</taxon>
        <taxon>Tracheophyta</taxon>
        <taxon>Spermatophyta</taxon>
        <taxon>Magnoliopsida</taxon>
        <taxon>eudicotyledons</taxon>
        <taxon>Gunneridae</taxon>
        <taxon>Pentapetalae</taxon>
        <taxon>asterids</taxon>
        <taxon>lamiids</taxon>
        <taxon>Solanales</taxon>
        <taxon>Convolvulaceae</taxon>
        <taxon>Cuscuteae</taxon>
        <taxon>Cuscuta</taxon>
        <taxon>Cuscuta subgen. Cuscuta</taxon>
    </lineage>
</organism>
<dbReference type="AlphaFoldDB" id="A0A9P1EH51"/>
<proteinExistence type="predicted"/>
<dbReference type="Proteomes" id="UP001152484">
    <property type="component" value="Unassembled WGS sequence"/>
</dbReference>
<evidence type="ECO:0000313" key="2">
    <source>
        <dbReference type="Proteomes" id="UP001152484"/>
    </source>
</evidence>
<comment type="caution">
    <text evidence="1">The sequence shown here is derived from an EMBL/GenBank/DDBJ whole genome shotgun (WGS) entry which is preliminary data.</text>
</comment>
<dbReference type="EMBL" id="CAMAPE010000050">
    <property type="protein sequence ID" value="CAH9106718.1"/>
    <property type="molecule type" value="Genomic_DNA"/>
</dbReference>
<reference evidence="1" key="1">
    <citation type="submission" date="2022-07" db="EMBL/GenBank/DDBJ databases">
        <authorList>
            <person name="Macas J."/>
            <person name="Novak P."/>
            <person name="Neumann P."/>
        </authorList>
    </citation>
    <scope>NUCLEOTIDE SEQUENCE</scope>
</reference>
<protein>
    <submittedName>
        <fullName evidence="1">Uncharacterized protein</fullName>
    </submittedName>
</protein>
<evidence type="ECO:0000313" key="1">
    <source>
        <dbReference type="EMBL" id="CAH9106718.1"/>
    </source>
</evidence>
<keyword evidence="2" id="KW-1185">Reference proteome</keyword>
<sequence>MQEEIQNPEEVEEERDTELELVKEEDEPCFKVKYLSLSFFEVPPTVLKTSRETHKIEKDKDIFEIFTKIKRSKHFPLIMLIDNFFPSLSPHESMEIWIFDPGKIFEVKSQNNYHDPSLND</sequence>
<accession>A0A9P1EH51</accession>
<gene>
    <name evidence="1" type="ORF">CEURO_LOCUS17424</name>
</gene>